<evidence type="ECO:0000313" key="3">
    <source>
        <dbReference type="RefSeq" id="XP_027601256.1"/>
    </source>
</evidence>
<feature type="transmembrane region" description="Helical" evidence="1">
    <location>
        <begin position="164"/>
        <end position="189"/>
    </location>
</feature>
<protein>
    <submittedName>
        <fullName evidence="3">Protein shisa-like-1</fullName>
    </submittedName>
</protein>
<evidence type="ECO:0000313" key="2">
    <source>
        <dbReference type="Proteomes" id="UP000504627"/>
    </source>
</evidence>
<gene>
    <name evidence="3" type="primary">LOC114000829</name>
</gene>
<reference evidence="3" key="1">
    <citation type="submission" date="2025-08" db="UniProtKB">
        <authorList>
            <consortium name="RefSeq"/>
        </authorList>
    </citation>
    <scope>IDENTIFICATION</scope>
    <source>
        <tissue evidence="3">Muscle</tissue>
    </source>
</reference>
<name>A0A6J2IN90_9PASS</name>
<dbReference type="RefSeq" id="XP_027601256.1">
    <property type="nucleotide sequence ID" value="XM_027745455.2"/>
</dbReference>
<proteinExistence type="predicted"/>
<accession>A0A6J2IN90</accession>
<keyword evidence="1" id="KW-0472">Membrane</keyword>
<evidence type="ECO:0000256" key="1">
    <source>
        <dbReference type="SAM" id="Phobius"/>
    </source>
</evidence>
<dbReference type="GeneID" id="114000829"/>
<organism evidence="2 3">
    <name type="scientific">Pipra filicauda</name>
    <name type="common">Wire-tailed manakin</name>
    <dbReference type="NCBI Taxonomy" id="649802"/>
    <lineage>
        <taxon>Eukaryota</taxon>
        <taxon>Metazoa</taxon>
        <taxon>Chordata</taxon>
        <taxon>Craniata</taxon>
        <taxon>Vertebrata</taxon>
        <taxon>Euteleostomi</taxon>
        <taxon>Archelosauria</taxon>
        <taxon>Archosauria</taxon>
        <taxon>Dinosauria</taxon>
        <taxon>Saurischia</taxon>
        <taxon>Theropoda</taxon>
        <taxon>Coelurosauria</taxon>
        <taxon>Aves</taxon>
        <taxon>Neognathae</taxon>
        <taxon>Neoaves</taxon>
        <taxon>Telluraves</taxon>
        <taxon>Australaves</taxon>
        <taxon>Passeriformes</taxon>
        <taxon>Pipridae</taxon>
        <taxon>Pipra</taxon>
    </lineage>
</organism>
<dbReference type="InParanoid" id="A0A6J2IN90"/>
<keyword evidence="1" id="KW-1133">Transmembrane helix</keyword>
<keyword evidence="1" id="KW-0812">Transmembrane</keyword>
<dbReference type="AlphaFoldDB" id="A0A6J2IN90"/>
<dbReference type="Proteomes" id="UP000504627">
    <property type="component" value="Unplaced"/>
</dbReference>
<keyword evidence="2" id="KW-1185">Reference proteome</keyword>
<sequence>MGRQGSTQGGESGSGPGSVWGPCVILARSPGASELQFIPAGIGKALLCGIPARATLLELAACPAGTVWLCGSRSGDSLLALSKPLLPAAVSVQNLHLCEGYVGRDGRSHPGFYCPRLTDPPGHRYCCQPSPRALKSCCSQLALEALTGVNLSSLASPELLRNPLALPFVGLYGLLVLLLMTIDLCHFYWTRRCHLGRLLPCARCPPCRPRGGHLPRAQPSHGAPSLPRPSRGC</sequence>